<feature type="transmembrane region" description="Helical" evidence="1">
    <location>
        <begin position="63"/>
        <end position="83"/>
    </location>
</feature>
<protein>
    <recommendedName>
        <fullName evidence="4">Transglycosylase associated protein</fullName>
    </recommendedName>
</protein>
<feature type="transmembrane region" description="Helical" evidence="1">
    <location>
        <begin position="33"/>
        <end position="51"/>
    </location>
</feature>
<evidence type="ECO:0000313" key="2">
    <source>
        <dbReference type="EMBL" id="MCG6560018.1"/>
    </source>
</evidence>
<name>A0ABS9P0K2_9RHOB</name>
<organism evidence="2 3">
    <name type="scientific">Ruegeria alba</name>
    <dbReference type="NCBI Taxonomy" id="2916756"/>
    <lineage>
        <taxon>Bacteria</taxon>
        <taxon>Pseudomonadati</taxon>
        <taxon>Pseudomonadota</taxon>
        <taxon>Alphaproteobacteria</taxon>
        <taxon>Rhodobacterales</taxon>
        <taxon>Roseobacteraceae</taxon>
        <taxon>Ruegeria</taxon>
    </lineage>
</organism>
<sequence>MISTLDLLGTIGASVLGLPGILGVALGMMTRNWIAAAVMGGIVGVIAPLLLGGSHSTHVAISGAEYAIAIVVGILAGLVGTAVRHKGASI</sequence>
<dbReference type="RefSeq" id="WP_234216008.1">
    <property type="nucleotide sequence ID" value="NZ_JAKOEM010000020.1"/>
</dbReference>
<comment type="caution">
    <text evidence="2">The sequence shown here is derived from an EMBL/GenBank/DDBJ whole genome shotgun (WGS) entry which is preliminary data.</text>
</comment>
<keyword evidence="1" id="KW-0472">Membrane</keyword>
<proteinExistence type="predicted"/>
<evidence type="ECO:0000313" key="3">
    <source>
        <dbReference type="Proteomes" id="UP001165279"/>
    </source>
</evidence>
<feature type="transmembrane region" description="Helical" evidence="1">
    <location>
        <begin position="6"/>
        <end position="26"/>
    </location>
</feature>
<evidence type="ECO:0000256" key="1">
    <source>
        <dbReference type="SAM" id="Phobius"/>
    </source>
</evidence>
<keyword evidence="3" id="KW-1185">Reference proteome</keyword>
<accession>A0ABS9P0K2</accession>
<keyword evidence="1" id="KW-1133">Transmembrane helix</keyword>
<dbReference type="Proteomes" id="UP001165279">
    <property type="component" value="Unassembled WGS sequence"/>
</dbReference>
<reference evidence="2" key="1">
    <citation type="submission" date="2022-02" db="EMBL/GenBank/DDBJ databases">
        <title>The genome sequence of Ruegeria sp. 1NDH52C.</title>
        <authorList>
            <person name="Du J."/>
        </authorList>
    </citation>
    <scope>NUCLEOTIDE SEQUENCE</scope>
    <source>
        <strain evidence="2">1NDH52C</strain>
    </source>
</reference>
<keyword evidence="1" id="KW-0812">Transmembrane</keyword>
<dbReference type="EMBL" id="JAKOEM010000020">
    <property type="protein sequence ID" value="MCG6560018.1"/>
    <property type="molecule type" value="Genomic_DNA"/>
</dbReference>
<evidence type="ECO:0008006" key="4">
    <source>
        <dbReference type="Google" id="ProtNLM"/>
    </source>
</evidence>
<gene>
    <name evidence="2" type="ORF">MB818_17545</name>
</gene>